<comment type="caution">
    <text evidence="1">The sequence shown here is derived from an EMBL/GenBank/DDBJ whole genome shotgun (WGS) entry which is preliminary data.</text>
</comment>
<organism evidence="1 2">
    <name type="scientific">Pasteurella multocida</name>
    <dbReference type="NCBI Taxonomy" id="747"/>
    <lineage>
        <taxon>Bacteria</taxon>
        <taxon>Pseudomonadati</taxon>
        <taxon>Pseudomonadota</taxon>
        <taxon>Gammaproteobacteria</taxon>
        <taxon>Pasteurellales</taxon>
        <taxon>Pasteurellaceae</taxon>
        <taxon>Pasteurella</taxon>
    </lineage>
</organism>
<dbReference type="AlphaFoldDB" id="A0A9X3USP0"/>
<dbReference type="EMBL" id="JANJHC010000032">
    <property type="protein sequence ID" value="MDA5624076.1"/>
    <property type="molecule type" value="Genomic_DNA"/>
</dbReference>
<name>A0A9X3USP0_PASMD</name>
<evidence type="ECO:0000313" key="1">
    <source>
        <dbReference type="EMBL" id="MDA5624076.1"/>
    </source>
</evidence>
<gene>
    <name evidence="1" type="ORF">NM948_11075</name>
</gene>
<dbReference type="RefSeq" id="WP_186256498.1">
    <property type="nucleotide sequence ID" value="NZ_CP097616.1"/>
</dbReference>
<dbReference type="Proteomes" id="UP001145481">
    <property type="component" value="Unassembled WGS sequence"/>
</dbReference>
<reference evidence="1" key="1">
    <citation type="submission" date="2022-07" db="EMBL/GenBank/DDBJ databases">
        <title>Genome-based characterization of novel serogroup A variants of Pasteurella multocida.</title>
        <authorList>
            <person name="Prajapati A."/>
            <person name="Yogisharadhya R."/>
            <person name="Mohanty N."/>
            <person name="Chanda M."/>
            <person name="Mendem S.K."/>
            <person name="Siddaramappa S."/>
            <person name="Shivachandra S.B."/>
        </authorList>
    </citation>
    <scope>NUCLEOTIDE SEQUENCE</scope>
    <source>
        <strain evidence="1">NIVEDIPm19</strain>
    </source>
</reference>
<evidence type="ECO:0000313" key="2">
    <source>
        <dbReference type="Proteomes" id="UP001145481"/>
    </source>
</evidence>
<proteinExistence type="predicted"/>
<sequence>MAKYVVRLYCLVEATVEADNIDDVTERVCDLNQFDINQVPHQITEIDDVMEVEEL</sequence>
<accession>A0A9X3USP0</accession>
<protein>
    <submittedName>
        <fullName evidence="1">Uncharacterized protein</fullName>
    </submittedName>
</protein>